<dbReference type="InterPro" id="IPR036427">
    <property type="entry name" value="Bromodomain-like_sf"/>
</dbReference>
<dbReference type="PANTHER" id="PTHR22881:SF11">
    <property type="entry name" value="BROMODOMAIN-CONTAINING PROTEIN DDB_G0270170-LIKE ISOFORM X1"/>
    <property type="match status" value="1"/>
</dbReference>
<dbReference type="Pfam" id="PF00439">
    <property type="entry name" value="Bromodomain"/>
    <property type="match status" value="1"/>
</dbReference>
<dbReference type="AlphaFoldDB" id="A0A2Z6P1K3"/>
<dbReference type="SUPFAM" id="SSF47370">
    <property type="entry name" value="Bromodomain"/>
    <property type="match status" value="1"/>
</dbReference>
<evidence type="ECO:0000256" key="3">
    <source>
        <dbReference type="SAM" id="MobiDB-lite"/>
    </source>
</evidence>
<dbReference type="SMART" id="SM00297">
    <property type="entry name" value="BROMO"/>
    <property type="match status" value="1"/>
</dbReference>
<feature type="region of interest" description="Disordered" evidence="3">
    <location>
        <begin position="192"/>
        <end position="211"/>
    </location>
</feature>
<keyword evidence="6" id="KW-1185">Reference proteome</keyword>
<gene>
    <name evidence="5" type="ORF">TSUD_239180</name>
</gene>
<dbReference type="InterPro" id="IPR001487">
    <property type="entry name" value="Bromodomain"/>
</dbReference>
<evidence type="ECO:0000313" key="6">
    <source>
        <dbReference type="Proteomes" id="UP000242715"/>
    </source>
</evidence>
<dbReference type="PROSITE" id="PS50014">
    <property type="entry name" value="BROMODOMAIN_2"/>
    <property type="match status" value="1"/>
</dbReference>
<dbReference type="Proteomes" id="UP000242715">
    <property type="component" value="Unassembled WGS sequence"/>
</dbReference>
<sequence>MMADSVLDMSHSLFPASASKLSTLSDADISLLTDDAIARLIDAETSCFSKDEKDLLKPLSYSNNDERKLEKQKLLIDSNSHLQNFTTLLPNSQTGSHLLPDYHDTIKDPLDFGTIRKKLDGDGGLHTSSEQFENDVFLVCPNAMKYNSPDTICHRQARARQEIARKDLTEFFPLFTIGKSVISHLFPREAKDKEEEEITHNSPEDTSHPWLDKRLQSSQSDFVVTTIALQGLKGIRNLRKAKTVFRQRRLIPSNRPIFSSKYSRTADVQGLKGIRNLRKAKTVFRQKLEQHQEGTSRAVV</sequence>
<dbReference type="Gene3D" id="1.20.920.10">
    <property type="entry name" value="Bromodomain-like"/>
    <property type="match status" value="1"/>
</dbReference>
<dbReference type="CDD" id="cd04369">
    <property type="entry name" value="Bromodomain"/>
    <property type="match status" value="1"/>
</dbReference>
<evidence type="ECO:0000313" key="5">
    <source>
        <dbReference type="EMBL" id="GAU49596.1"/>
    </source>
</evidence>
<reference evidence="6" key="1">
    <citation type="journal article" date="2017" name="Front. Plant Sci.">
        <title>Climate Clever Clovers: New Paradigm to Reduce the Environmental Footprint of Ruminants by Breeding Low Methanogenic Forages Utilizing Haplotype Variation.</title>
        <authorList>
            <person name="Kaur P."/>
            <person name="Appels R."/>
            <person name="Bayer P.E."/>
            <person name="Keeble-Gagnere G."/>
            <person name="Wang J."/>
            <person name="Hirakawa H."/>
            <person name="Shirasawa K."/>
            <person name="Vercoe P."/>
            <person name="Stefanova K."/>
            <person name="Durmic Z."/>
            <person name="Nichols P."/>
            <person name="Revell C."/>
            <person name="Isobe S.N."/>
            <person name="Edwards D."/>
            <person name="Erskine W."/>
        </authorList>
    </citation>
    <scope>NUCLEOTIDE SEQUENCE [LARGE SCALE GENOMIC DNA]</scope>
    <source>
        <strain evidence="6">cv. Daliak</strain>
    </source>
</reference>
<dbReference type="OrthoDB" id="21449at2759"/>
<accession>A0A2Z6P1K3</accession>
<name>A0A2Z6P1K3_TRISU</name>
<dbReference type="InterPro" id="IPR051831">
    <property type="entry name" value="Bromodomain_contain_prot"/>
</dbReference>
<evidence type="ECO:0000259" key="4">
    <source>
        <dbReference type="PROSITE" id="PS50014"/>
    </source>
</evidence>
<keyword evidence="1 2" id="KW-0103">Bromodomain</keyword>
<protein>
    <recommendedName>
        <fullName evidence="4">Bromo domain-containing protein</fullName>
    </recommendedName>
</protein>
<organism evidence="5 6">
    <name type="scientific">Trifolium subterraneum</name>
    <name type="common">Subterranean clover</name>
    <dbReference type="NCBI Taxonomy" id="3900"/>
    <lineage>
        <taxon>Eukaryota</taxon>
        <taxon>Viridiplantae</taxon>
        <taxon>Streptophyta</taxon>
        <taxon>Embryophyta</taxon>
        <taxon>Tracheophyta</taxon>
        <taxon>Spermatophyta</taxon>
        <taxon>Magnoliopsida</taxon>
        <taxon>eudicotyledons</taxon>
        <taxon>Gunneridae</taxon>
        <taxon>Pentapetalae</taxon>
        <taxon>rosids</taxon>
        <taxon>fabids</taxon>
        <taxon>Fabales</taxon>
        <taxon>Fabaceae</taxon>
        <taxon>Papilionoideae</taxon>
        <taxon>50 kb inversion clade</taxon>
        <taxon>NPAAA clade</taxon>
        <taxon>Hologalegina</taxon>
        <taxon>IRL clade</taxon>
        <taxon>Trifolieae</taxon>
        <taxon>Trifolium</taxon>
    </lineage>
</organism>
<dbReference type="PRINTS" id="PR00503">
    <property type="entry name" value="BROMODOMAIN"/>
</dbReference>
<dbReference type="PANTHER" id="PTHR22881">
    <property type="entry name" value="BROMODOMAIN CONTAINING PROTEIN"/>
    <property type="match status" value="1"/>
</dbReference>
<dbReference type="EMBL" id="DF974593">
    <property type="protein sequence ID" value="GAU49596.1"/>
    <property type="molecule type" value="Genomic_DNA"/>
</dbReference>
<evidence type="ECO:0000256" key="1">
    <source>
        <dbReference type="ARBA" id="ARBA00023117"/>
    </source>
</evidence>
<evidence type="ECO:0000256" key="2">
    <source>
        <dbReference type="PROSITE-ProRule" id="PRU00035"/>
    </source>
</evidence>
<proteinExistence type="predicted"/>
<feature type="domain" description="Bromo" evidence="4">
    <location>
        <begin position="77"/>
        <end position="154"/>
    </location>
</feature>